<accession>A0A4Y2CYE8</accession>
<gene>
    <name evidence="1" type="ORF">AVEN_141392_1</name>
</gene>
<name>A0A4Y2CYE8_ARAVE</name>
<protein>
    <submittedName>
        <fullName evidence="1">Uncharacterized protein</fullName>
    </submittedName>
</protein>
<reference evidence="1 2" key="1">
    <citation type="journal article" date="2019" name="Sci. Rep.">
        <title>Orb-weaving spider Araneus ventricosus genome elucidates the spidroin gene catalogue.</title>
        <authorList>
            <person name="Kono N."/>
            <person name="Nakamura H."/>
            <person name="Ohtoshi R."/>
            <person name="Moran D.A.P."/>
            <person name="Shinohara A."/>
            <person name="Yoshida Y."/>
            <person name="Fujiwara M."/>
            <person name="Mori M."/>
            <person name="Tomita M."/>
            <person name="Arakawa K."/>
        </authorList>
    </citation>
    <scope>NUCLEOTIDE SEQUENCE [LARGE SCALE GENOMIC DNA]</scope>
</reference>
<dbReference type="AlphaFoldDB" id="A0A4Y2CYE8"/>
<keyword evidence="2" id="KW-1185">Reference proteome</keyword>
<proteinExistence type="predicted"/>
<dbReference type="Proteomes" id="UP000499080">
    <property type="component" value="Unassembled WGS sequence"/>
</dbReference>
<organism evidence="1 2">
    <name type="scientific">Araneus ventricosus</name>
    <name type="common">Orbweaver spider</name>
    <name type="synonym">Epeira ventricosa</name>
    <dbReference type="NCBI Taxonomy" id="182803"/>
    <lineage>
        <taxon>Eukaryota</taxon>
        <taxon>Metazoa</taxon>
        <taxon>Ecdysozoa</taxon>
        <taxon>Arthropoda</taxon>
        <taxon>Chelicerata</taxon>
        <taxon>Arachnida</taxon>
        <taxon>Araneae</taxon>
        <taxon>Araneomorphae</taxon>
        <taxon>Entelegynae</taxon>
        <taxon>Araneoidea</taxon>
        <taxon>Araneidae</taxon>
        <taxon>Araneus</taxon>
    </lineage>
</organism>
<evidence type="ECO:0000313" key="2">
    <source>
        <dbReference type="Proteomes" id="UP000499080"/>
    </source>
</evidence>
<comment type="caution">
    <text evidence="1">The sequence shown here is derived from an EMBL/GenBank/DDBJ whole genome shotgun (WGS) entry which is preliminary data.</text>
</comment>
<evidence type="ECO:0000313" key="1">
    <source>
        <dbReference type="EMBL" id="GBM09470.1"/>
    </source>
</evidence>
<sequence>MHVAKDNFERNGQLFWEEKLASLKAEIRRREYNHKTREFVVNMRYSCKQERGVNSWNCPGSFSRAAHSISGLGCCEKNNVSAKRTKKRKEDIPSFYCLERHKFYVRSLGPAAHR</sequence>
<dbReference type="EMBL" id="BGPR01000270">
    <property type="protein sequence ID" value="GBM09470.1"/>
    <property type="molecule type" value="Genomic_DNA"/>
</dbReference>